<keyword evidence="1" id="KW-1133">Transmembrane helix</keyword>
<feature type="transmembrane region" description="Helical" evidence="1">
    <location>
        <begin position="86"/>
        <end position="106"/>
    </location>
</feature>
<dbReference type="AlphaFoldDB" id="A0A9D9IQN9"/>
<gene>
    <name evidence="2" type="ORF">IAB88_04710</name>
</gene>
<feature type="transmembrane region" description="Helical" evidence="1">
    <location>
        <begin position="30"/>
        <end position="48"/>
    </location>
</feature>
<sequence>MMKRYLLVILTIIILSFYFFPFQFRFMPTVNTKMVLAGIGLLVVAVELGRSKNSMIDKDILIISGLAGFVSLAGLISVTYNDTNDFTYASYIVSMWVWLSAAYVVMTVMRSVHGEVSIFLLCNYLIGLCVVQCVLALAMEYYLPVKDFIYGIIDQGTASFLEKKDRLSGLGVGLDVAGSRFSSVLVMLAYVCVRYKEQVSKYSYLYVLAFCIISVVGNMIARTTSVGMIIAIVYFIVAAKLYELNVHSKRFLLSLLGVLMIAIPVLTYYYVNIPDFYQKVRFGFEGFFSLVEKGKWEVYSNEILQNMYVFPESLKTWLIGDGYFGATTLDPYYTGKEWRGFYMATDVGYLRFIFYFGLLGLFAFSFFMYRVAKVCMNRFSSHKLLFWMLLAINFIIWFKVSTDIFLVFALFLCIGKDDEDECQRRLLADNSL</sequence>
<keyword evidence="1" id="KW-0472">Membrane</keyword>
<evidence type="ECO:0000313" key="3">
    <source>
        <dbReference type="Proteomes" id="UP000823598"/>
    </source>
</evidence>
<reference evidence="2" key="1">
    <citation type="submission" date="2020-10" db="EMBL/GenBank/DDBJ databases">
        <authorList>
            <person name="Gilroy R."/>
        </authorList>
    </citation>
    <scope>NUCLEOTIDE SEQUENCE</scope>
    <source>
        <strain evidence="2">6919</strain>
    </source>
</reference>
<protein>
    <submittedName>
        <fullName evidence="2">Uncharacterized protein</fullName>
    </submittedName>
</protein>
<feature type="transmembrane region" description="Helical" evidence="1">
    <location>
        <begin position="352"/>
        <end position="372"/>
    </location>
</feature>
<feature type="transmembrane region" description="Helical" evidence="1">
    <location>
        <begin position="170"/>
        <end position="191"/>
    </location>
</feature>
<name>A0A9D9IQN9_9BACT</name>
<evidence type="ECO:0000256" key="1">
    <source>
        <dbReference type="SAM" id="Phobius"/>
    </source>
</evidence>
<feature type="transmembrane region" description="Helical" evidence="1">
    <location>
        <begin position="384"/>
        <end position="412"/>
    </location>
</feature>
<feature type="transmembrane region" description="Helical" evidence="1">
    <location>
        <begin position="60"/>
        <end position="80"/>
    </location>
</feature>
<reference evidence="2" key="2">
    <citation type="journal article" date="2021" name="PeerJ">
        <title>Extensive microbial diversity within the chicken gut microbiome revealed by metagenomics and culture.</title>
        <authorList>
            <person name="Gilroy R."/>
            <person name="Ravi A."/>
            <person name="Getino M."/>
            <person name="Pursley I."/>
            <person name="Horton D.L."/>
            <person name="Alikhan N.F."/>
            <person name="Baker D."/>
            <person name="Gharbi K."/>
            <person name="Hall N."/>
            <person name="Watson M."/>
            <person name="Adriaenssens E.M."/>
            <person name="Foster-Nyarko E."/>
            <person name="Jarju S."/>
            <person name="Secka A."/>
            <person name="Antonio M."/>
            <person name="Oren A."/>
            <person name="Chaudhuri R.R."/>
            <person name="La Ragione R."/>
            <person name="Hildebrand F."/>
            <person name="Pallen M.J."/>
        </authorList>
    </citation>
    <scope>NUCLEOTIDE SEQUENCE</scope>
    <source>
        <strain evidence="2">6919</strain>
    </source>
</reference>
<accession>A0A9D9IQN9</accession>
<dbReference type="Proteomes" id="UP000823598">
    <property type="component" value="Unassembled WGS sequence"/>
</dbReference>
<feature type="transmembrane region" description="Helical" evidence="1">
    <location>
        <begin position="251"/>
        <end position="271"/>
    </location>
</feature>
<feature type="transmembrane region" description="Helical" evidence="1">
    <location>
        <begin position="5"/>
        <end position="24"/>
    </location>
</feature>
<organism evidence="2 3">
    <name type="scientific">Candidatus Limisoma faecipullorum</name>
    <dbReference type="NCBI Taxonomy" id="2840854"/>
    <lineage>
        <taxon>Bacteria</taxon>
        <taxon>Pseudomonadati</taxon>
        <taxon>Bacteroidota</taxon>
        <taxon>Bacteroidia</taxon>
        <taxon>Bacteroidales</taxon>
        <taxon>Candidatus Limisoma</taxon>
    </lineage>
</organism>
<keyword evidence="1" id="KW-0812">Transmembrane</keyword>
<feature type="transmembrane region" description="Helical" evidence="1">
    <location>
        <begin position="118"/>
        <end position="139"/>
    </location>
</feature>
<feature type="transmembrane region" description="Helical" evidence="1">
    <location>
        <begin position="203"/>
        <end position="220"/>
    </location>
</feature>
<evidence type="ECO:0000313" key="2">
    <source>
        <dbReference type="EMBL" id="MBO8476274.1"/>
    </source>
</evidence>
<comment type="caution">
    <text evidence="2">The sequence shown here is derived from an EMBL/GenBank/DDBJ whole genome shotgun (WGS) entry which is preliminary data.</text>
</comment>
<dbReference type="EMBL" id="JADIMC010000054">
    <property type="protein sequence ID" value="MBO8476274.1"/>
    <property type="molecule type" value="Genomic_DNA"/>
</dbReference>
<proteinExistence type="predicted"/>
<feature type="transmembrane region" description="Helical" evidence="1">
    <location>
        <begin position="226"/>
        <end position="244"/>
    </location>
</feature>